<keyword evidence="4" id="KW-1185">Reference proteome</keyword>
<dbReference type="PANTHER" id="PTHR12232:SF0">
    <property type="entry name" value="THIOREDOXIN DOMAIN-CONTAINING PROTEIN"/>
    <property type="match status" value="1"/>
</dbReference>
<evidence type="ECO:0000313" key="4">
    <source>
        <dbReference type="Proteomes" id="UP000256964"/>
    </source>
</evidence>
<feature type="compositionally biased region" description="Low complexity" evidence="2">
    <location>
        <begin position="208"/>
        <end position="243"/>
    </location>
</feature>
<feature type="compositionally biased region" description="Basic and acidic residues" evidence="2">
    <location>
        <begin position="305"/>
        <end position="333"/>
    </location>
</feature>
<dbReference type="InterPro" id="IPR036249">
    <property type="entry name" value="Thioredoxin-like_sf"/>
</dbReference>
<dbReference type="GO" id="GO:0005737">
    <property type="term" value="C:cytoplasm"/>
    <property type="evidence" value="ECO:0007669"/>
    <property type="project" value="TreeGrafter"/>
</dbReference>
<dbReference type="PROSITE" id="PS51354">
    <property type="entry name" value="GLUTAREDOXIN_2"/>
    <property type="match status" value="1"/>
</dbReference>
<comment type="similarity">
    <text evidence="1">Belongs to the SH3BGR family.</text>
</comment>
<evidence type="ECO:0000313" key="3">
    <source>
        <dbReference type="EMBL" id="RDX52026.1"/>
    </source>
</evidence>
<feature type="region of interest" description="Disordered" evidence="2">
    <location>
        <begin position="130"/>
        <end position="157"/>
    </location>
</feature>
<feature type="region of interest" description="Disordered" evidence="2">
    <location>
        <begin position="207"/>
        <end position="348"/>
    </location>
</feature>
<name>A0A371DHM9_9APHY</name>
<protein>
    <submittedName>
        <fullName evidence="3">Uncharacterized protein</fullName>
    </submittedName>
</protein>
<dbReference type="Gene3D" id="3.40.30.10">
    <property type="entry name" value="Glutaredoxin"/>
    <property type="match status" value="1"/>
</dbReference>
<dbReference type="AlphaFoldDB" id="A0A371DHM9"/>
<dbReference type="InterPro" id="IPR051033">
    <property type="entry name" value="SH3BGR"/>
</dbReference>
<dbReference type="SUPFAM" id="SSF52833">
    <property type="entry name" value="Thioredoxin-like"/>
    <property type="match status" value="1"/>
</dbReference>
<sequence>MPSPPIQVFLTTIASQPALRQRQEYVLRVLQVKKAQFTSYDLASDEDAKKLWRRKAPLDKQQLPGLLIGGEFPGTFQDFEEAVEFGELDQFLRLNENWDPLEDDKPLLRAVPVGIPGAYAPAQMNPEHISPAPSPIKSKHPHREGELDAGDKLGDSGLHGVNVTDDELLKLVEELGLDEASANDLVKGLAGEDAAVKKAPAPLEKDAPAASAKAGPAAALAKVLQDSAAAKKASAAAKKPSAAAKEKPAVPTKEQPPTVPVQEAASEKTEEPKPEVKIDEPAASTEETKAAEKAEETEAAEQSDEPTKAAEKVEETKAEEQSEEPTKAAEKVEPATTDKPAAEEKQEA</sequence>
<gene>
    <name evidence="3" type="ORF">OH76DRAFT_1400937</name>
</gene>
<feature type="compositionally biased region" description="Basic and acidic residues" evidence="2">
    <location>
        <begin position="265"/>
        <end position="296"/>
    </location>
</feature>
<accession>A0A371DHM9</accession>
<evidence type="ECO:0000256" key="1">
    <source>
        <dbReference type="ARBA" id="ARBA00007764"/>
    </source>
</evidence>
<dbReference type="EMBL" id="KZ857392">
    <property type="protein sequence ID" value="RDX52026.1"/>
    <property type="molecule type" value="Genomic_DNA"/>
</dbReference>
<evidence type="ECO:0000256" key="2">
    <source>
        <dbReference type="SAM" id="MobiDB-lite"/>
    </source>
</evidence>
<dbReference type="InterPro" id="IPR006993">
    <property type="entry name" value="Glut_rich_SH3-bd"/>
</dbReference>
<proteinExistence type="inferred from homology"/>
<organism evidence="3 4">
    <name type="scientific">Lentinus brumalis</name>
    <dbReference type="NCBI Taxonomy" id="2498619"/>
    <lineage>
        <taxon>Eukaryota</taxon>
        <taxon>Fungi</taxon>
        <taxon>Dikarya</taxon>
        <taxon>Basidiomycota</taxon>
        <taxon>Agaricomycotina</taxon>
        <taxon>Agaricomycetes</taxon>
        <taxon>Polyporales</taxon>
        <taxon>Polyporaceae</taxon>
        <taxon>Lentinus</taxon>
    </lineage>
</organism>
<dbReference type="PANTHER" id="PTHR12232">
    <property type="entry name" value="SH3 DOMAIN-BINDING GLUTAMIC ACID-RICH-LIKE PROTEIN"/>
    <property type="match status" value="1"/>
</dbReference>
<dbReference type="STRING" id="139420.A0A371DHM9"/>
<dbReference type="Pfam" id="PF04908">
    <property type="entry name" value="SH3BGR"/>
    <property type="match status" value="1"/>
</dbReference>
<reference evidence="3 4" key="1">
    <citation type="journal article" date="2018" name="Biotechnol. Biofuels">
        <title>Integrative visual omics of the white-rot fungus Polyporus brumalis exposes the biotechnological potential of its oxidative enzymes for delignifying raw plant biomass.</title>
        <authorList>
            <person name="Miyauchi S."/>
            <person name="Rancon A."/>
            <person name="Drula E."/>
            <person name="Hage H."/>
            <person name="Chaduli D."/>
            <person name="Favel A."/>
            <person name="Grisel S."/>
            <person name="Henrissat B."/>
            <person name="Herpoel-Gimbert I."/>
            <person name="Ruiz-Duenas F.J."/>
            <person name="Chevret D."/>
            <person name="Hainaut M."/>
            <person name="Lin J."/>
            <person name="Wang M."/>
            <person name="Pangilinan J."/>
            <person name="Lipzen A."/>
            <person name="Lesage-Meessen L."/>
            <person name="Navarro D."/>
            <person name="Riley R."/>
            <person name="Grigoriev I.V."/>
            <person name="Zhou S."/>
            <person name="Raouche S."/>
            <person name="Rosso M.N."/>
        </authorList>
    </citation>
    <scope>NUCLEOTIDE SEQUENCE [LARGE SCALE GENOMIC DNA]</scope>
    <source>
        <strain evidence="3 4">BRFM 1820</strain>
    </source>
</reference>
<dbReference type="OrthoDB" id="9932926at2759"/>
<feature type="compositionally biased region" description="Basic and acidic residues" evidence="2">
    <location>
        <begin position="143"/>
        <end position="154"/>
    </location>
</feature>
<dbReference type="Proteomes" id="UP000256964">
    <property type="component" value="Unassembled WGS sequence"/>
</dbReference>